<dbReference type="Proteomes" id="UP000280935">
    <property type="component" value="Unassembled WGS sequence"/>
</dbReference>
<organism evidence="1 2">
    <name type="scientific">Arachnia propionica</name>
    <dbReference type="NCBI Taxonomy" id="1750"/>
    <lineage>
        <taxon>Bacteria</taxon>
        <taxon>Bacillati</taxon>
        <taxon>Actinomycetota</taxon>
        <taxon>Actinomycetes</taxon>
        <taxon>Propionibacteriales</taxon>
        <taxon>Propionibacteriaceae</taxon>
        <taxon>Arachnia</taxon>
    </lineage>
</organism>
<accession>A0A3P1WVA0</accession>
<dbReference type="AlphaFoldDB" id="A0A3P1WVA0"/>
<reference evidence="1 2" key="1">
    <citation type="submission" date="2018-11" db="EMBL/GenBank/DDBJ databases">
        <title>Genomes From Bacteria Associated with the Canine Oral Cavity: a Test Case for Automated Genome-Based Taxonomic Assignment.</title>
        <authorList>
            <person name="Coil D.A."/>
            <person name="Jospin G."/>
            <person name="Darling A.E."/>
            <person name="Wallis C."/>
            <person name="Davis I.J."/>
            <person name="Harris S."/>
            <person name="Eisen J.A."/>
            <person name="Holcombe L.J."/>
            <person name="O'Flynn C."/>
        </authorList>
    </citation>
    <scope>NUCLEOTIDE SEQUENCE [LARGE SCALE GENOMIC DNA]</scope>
    <source>
        <strain evidence="1 2">OH2822_COT-296</strain>
    </source>
</reference>
<evidence type="ECO:0000313" key="2">
    <source>
        <dbReference type="Proteomes" id="UP000280935"/>
    </source>
</evidence>
<dbReference type="EMBL" id="RQYT01000005">
    <property type="protein sequence ID" value="RRD50509.1"/>
    <property type="molecule type" value="Genomic_DNA"/>
</dbReference>
<proteinExistence type="predicted"/>
<comment type="caution">
    <text evidence="1">The sequence shown here is derived from an EMBL/GenBank/DDBJ whole genome shotgun (WGS) entry which is preliminary data.</text>
</comment>
<evidence type="ECO:0000313" key="1">
    <source>
        <dbReference type="EMBL" id="RRD50509.1"/>
    </source>
</evidence>
<gene>
    <name evidence="1" type="ORF">EII35_03655</name>
</gene>
<sequence>MAELTVHSSLRVCSFLPPVQQLQFRDPQEVVRVKAAALDDRLTHCKRLPTNDLLKLLQRRLTI</sequence>
<name>A0A3P1WVA0_9ACTN</name>
<protein>
    <submittedName>
        <fullName evidence="1">Uncharacterized protein</fullName>
    </submittedName>
</protein>